<proteinExistence type="predicted"/>
<reference evidence="2 3" key="1">
    <citation type="submission" date="2022-03" db="EMBL/GenBank/DDBJ databases">
        <title>Genome data of Colletotrichum spp.</title>
        <authorList>
            <person name="Utami Y.D."/>
            <person name="Hiruma K."/>
        </authorList>
    </citation>
    <scope>NUCLEOTIDE SEQUENCE [LARGE SCALE GENOMIC DNA]</scope>
    <source>
        <strain evidence="2 3">MAFF 239500</strain>
    </source>
</reference>
<dbReference type="GeneID" id="73332954"/>
<dbReference type="RefSeq" id="XP_049134321.1">
    <property type="nucleotide sequence ID" value="XM_049278364.1"/>
</dbReference>
<keyword evidence="3" id="KW-1185">Reference proteome</keyword>
<evidence type="ECO:0000256" key="1">
    <source>
        <dbReference type="SAM" id="MobiDB-lite"/>
    </source>
</evidence>
<feature type="region of interest" description="Disordered" evidence="1">
    <location>
        <begin position="22"/>
        <end position="41"/>
    </location>
</feature>
<evidence type="ECO:0000313" key="2">
    <source>
        <dbReference type="EMBL" id="GKT51971.1"/>
    </source>
</evidence>
<accession>A0AA37PGP4</accession>
<comment type="caution">
    <text evidence="2">The sequence shown here is derived from an EMBL/GenBank/DDBJ whole genome shotgun (WGS) entry which is preliminary data.</text>
</comment>
<dbReference type="AlphaFoldDB" id="A0AA37PGP4"/>
<protein>
    <submittedName>
        <fullName evidence="2">Uncharacterized protein</fullName>
    </submittedName>
</protein>
<organism evidence="2 3">
    <name type="scientific">Colletotrichum spaethianum</name>
    <dbReference type="NCBI Taxonomy" id="700344"/>
    <lineage>
        <taxon>Eukaryota</taxon>
        <taxon>Fungi</taxon>
        <taxon>Dikarya</taxon>
        <taxon>Ascomycota</taxon>
        <taxon>Pezizomycotina</taxon>
        <taxon>Sordariomycetes</taxon>
        <taxon>Hypocreomycetidae</taxon>
        <taxon>Glomerellales</taxon>
        <taxon>Glomerellaceae</taxon>
        <taxon>Colletotrichum</taxon>
        <taxon>Colletotrichum spaethianum species complex</taxon>
    </lineage>
</organism>
<dbReference type="Proteomes" id="UP001055115">
    <property type="component" value="Unassembled WGS sequence"/>
</dbReference>
<sequence length="169" mass="18879">MERHIQHVANYGVHVASKGLRSGFRRSPESSSRIQDGRALPKKRLSDTVKYRQCDVDPTYLPGFQIGETSWLLAQTGKALVNYDTVYCIGLPKLAQQIHIDQQSHHASHRIQRMNTDDFNGIFLASLVSQKLESLHPFGEDLADPATFDALSNASPVRGFCAAFDTFSF</sequence>
<evidence type="ECO:0000313" key="3">
    <source>
        <dbReference type="Proteomes" id="UP001055115"/>
    </source>
</evidence>
<gene>
    <name evidence="2" type="ORF">ColSpa_12152</name>
</gene>
<dbReference type="EMBL" id="BQXU01000058">
    <property type="protein sequence ID" value="GKT51971.1"/>
    <property type="molecule type" value="Genomic_DNA"/>
</dbReference>
<name>A0AA37PGP4_9PEZI</name>